<accession>A0A917YUY9</accession>
<feature type="domain" description="DUF2914" evidence="2">
    <location>
        <begin position="65"/>
        <end position="120"/>
    </location>
</feature>
<name>A0A917YUY9_9ALTE</name>
<protein>
    <recommendedName>
        <fullName evidence="2">DUF2914 domain-containing protein</fullName>
    </recommendedName>
</protein>
<dbReference type="EMBL" id="BMLS01000001">
    <property type="protein sequence ID" value="GGO66229.1"/>
    <property type="molecule type" value="Genomic_DNA"/>
</dbReference>
<comment type="caution">
    <text evidence="3">The sequence shown here is derived from an EMBL/GenBank/DDBJ whole genome shotgun (WGS) entry which is preliminary data.</text>
</comment>
<evidence type="ECO:0000313" key="3">
    <source>
        <dbReference type="EMBL" id="GGO66229.1"/>
    </source>
</evidence>
<evidence type="ECO:0000256" key="1">
    <source>
        <dbReference type="SAM" id="SignalP"/>
    </source>
</evidence>
<reference evidence="3" key="1">
    <citation type="journal article" date="2014" name="Int. J. Syst. Evol. Microbiol.">
        <title>Complete genome sequence of Corynebacterium casei LMG S-19264T (=DSM 44701T), isolated from a smear-ripened cheese.</title>
        <authorList>
            <consortium name="US DOE Joint Genome Institute (JGI-PGF)"/>
            <person name="Walter F."/>
            <person name="Albersmeier A."/>
            <person name="Kalinowski J."/>
            <person name="Ruckert C."/>
        </authorList>
    </citation>
    <scope>NUCLEOTIDE SEQUENCE</scope>
    <source>
        <strain evidence="3">CGMCC 1.7086</strain>
    </source>
</reference>
<evidence type="ECO:0000259" key="2">
    <source>
        <dbReference type="Pfam" id="PF11141"/>
    </source>
</evidence>
<feature type="signal peptide" evidence="1">
    <location>
        <begin position="1"/>
        <end position="19"/>
    </location>
</feature>
<keyword evidence="1" id="KW-0732">Signal</keyword>
<keyword evidence="4" id="KW-1185">Reference proteome</keyword>
<dbReference type="Proteomes" id="UP000606935">
    <property type="component" value="Unassembled WGS sequence"/>
</dbReference>
<dbReference type="Pfam" id="PF11141">
    <property type="entry name" value="DUF2914"/>
    <property type="match status" value="1"/>
</dbReference>
<dbReference type="RefSeq" id="WP_188691097.1">
    <property type="nucleotide sequence ID" value="NZ_BMLS01000001.1"/>
</dbReference>
<dbReference type="AlphaFoldDB" id="A0A917YUY9"/>
<feature type="chain" id="PRO_5036872440" description="DUF2914 domain-containing protein" evidence="1">
    <location>
        <begin position="20"/>
        <end position="131"/>
    </location>
</feature>
<organism evidence="3 4">
    <name type="scientific">Bowmanella pacifica</name>
    <dbReference type="NCBI Taxonomy" id="502051"/>
    <lineage>
        <taxon>Bacteria</taxon>
        <taxon>Pseudomonadati</taxon>
        <taxon>Pseudomonadota</taxon>
        <taxon>Gammaproteobacteria</taxon>
        <taxon>Alteromonadales</taxon>
        <taxon>Alteromonadaceae</taxon>
        <taxon>Bowmanella</taxon>
    </lineage>
</organism>
<proteinExistence type="predicted"/>
<reference evidence="3" key="2">
    <citation type="submission" date="2020-09" db="EMBL/GenBank/DDBJ databases">
        <authorList>
            <person name="Sun Q."/>
            <person name="Zhou Y."/>
        </authorList>
    </citation>
    <scope>NUCLEOTIDE SEQUENCE</scope>
    <source>
        <strain evidence="3">CGMCC 1.7086</strain>
    </source>
</reference>
<gene>
    <name evidence="3" type="ORF">GCM10010982_09930</name>
</gene>
<dbReference type="InterPro" id="IPR022606">
    <property type="entry name" value="DUF2914"/>
</dbReference>
<sequence length="131" mass="15054">MRYALLLILALSISFSARALIEQSQFTSNVTARQPVDDLGSEVFGKTNEVTQIYFYTLVTDMAGQQLTHKWLHEGELMAEVTLNIGSDYWRTWSSKRLLPSWNGNWQVQVWQGETLLTSKDFVFTLAQPDY</sequence>
<evidence type="ECO:0000313" key="4">
    <source>
        <dbReference type="Proteomes" id="UP000606935"/>
    </source>
</evidence>